<sequence length="180" mass="21662">MDIEYHLIRSDRRSIGIEVDREGKVTVRAPYSCEKKRIDRFLLEKENWIRQKVKLQKENAMKRQEKREMPEAEKKYYRNLAREVLGARTGYYARKMGVTYGRISIREQKTRWGSCSSVGNLNYNWKLVLMPPGVLDYVVVHELAHRREMNHSAAFWKVVATWMPDYKKYRKWLRDNGNQF</sequence>
<accession>A0A174EFJ1</accession>
<name>A0A174EFJ1_9FIRM</name>
<dbReference type="STRING" id="410072.ERS852525_00542"/>
<dbReference type="PANTHER" id="PTHR30399:SF1">
    <property type="entry name" value="UTP PYROPHOSPHATASE"/>
    <property type="match status" value="1"/>
</dbReference>
<keyword evidence="11" id="KW-1185">Reference proteome</keyword>
<dbReference type="EMBL" id="QRXJ01000002">
    <property type="protein sequence ID" value="RGT92391.1"/>
    <property type="molecule type" value="Genomic_DNA"/>
</dbReference>
<keyword evidence="1" id="KW-0175">Coiled coil</keyword>
<dbReference type="RefSeq" id="WP_008369795.1">
    <property type="nucleotide sequence ID" value="NZ_CP070062.1"/>
</dbReference>
<feature type="domain" description="YgjP-like metallopeptidase" evidence="2">
    <location>
        <begin position="60"/>
        <end position="175"/>
    </location>
</feature>
<dbReference type="Pfam" id="PF01863">
    <property type="entry name" value="YgjP-like"/>
    <property type="match status" value="1"/>
</dbReference>
<evidence type="ECO:0000313" key="4">
    <source>
        <dbReference type="EMBL" id="CUO35508.1"/>
    </source>
</evidence>
<dbReference type="PaxDb" id="410072-ERS852525_00542"/>
<evidence type="ECO:0000313" key="3">
    <source>
        <dbReference type="EMBL" id="CUN15276.1"/>
    </source>
</evidence>
<evidence type="ECO:0000313" key="7">
    <source>
        <dbReference type="EMBL" id="RHF80044.1"/>
    </source>
</evidence>
<evidence type="ECO:0000313" key="5">
    <source>
        <dbReference type="EMBL" id="RGJ26539.1"/>
    </source>
</evidence>
<dbReference type="EMBL" id="CYXR01000031">
    <property type="protein sequence ID" value="CUN15276.1"/>
    <property type="molecule type" value="Genomic_DNA"/>
</dbReference>
<dbReference type="Proteomes" id="UP000283360">
    <property type="component" value="Unassembled WGS sequence"/>
</dbReference>
<protein>
    <submittedName>
        <fullName evidence="5">M48 family peptidase</fullName>
    </submittedName>
    <submittedName>
        <fullName evidence="4">Protein of uncharacterized function DUF45</fullName>
    </submittedName>
</protein>
<dbReference type="EMBL" id="CYZK01000011">
    <property type="protein sequence ID" value="CUO35508.1"/>
    <property type="molecule type" value="Genomic_DNA"/>
</dbReference>
<dbReference type="InterPro" id="IPR002725">
    <property type="entry name" value="YgjP-like_metallopeptidase"/>
</dbReference>
<evidence type="ECO:0000313" key="11">
    <source>
        <dbReference type="Proteomes" id="UP000283360"/>
    </source>
</evidence>
<dbReference type="Gene3D" id="3.30.2010.10">
    <property type="entry name" value="Metalloproteases ('zincins'), catalytic domain"/>
    <property type="match status" value="1"/>
</dbReference>
<evidence type="ECO:0000259" key="2">
    <source>
        <dbReference type="Pfam" id="PF01863"/>
    </source>
</evidence>
<evidence type="ECO:0000313" key="6">
    <source>
        <dbReference type="EMBL" id="RGT92391.1"/>
    </source>
</evidence>
<evidence type="ECO:0000313" key="9">
    <source>
        <dbReference type="Proteomes" id="UP000095727"/>
    </source>
</evidence>
<dbReference type="EMBL" id="QRHO01000040">
    <property type="protein sequence ID" value="RHF80044.1"/>
    <property type="molecule type" value="Genomic_DNA"/>
</dbReference>
<dbReference type="OrthoDB" id="9811177at2"/>
<dbReference type="CDD" id="cd07344">
    <property type="entry name" value="M48_yhfN_like"/>
    <property type="match status" value="1"/>
</dbReference>
<evidence type="ECO:0000256" key="1">
    <source>
        <dbReference type="SAM" id="Coils"/>
    </source>
</evidence>
<dbReference type="Proteomes" id="UP000095727">
    <property type="component" value="Unassembled WGS sequence"/>
</dbReference>
<dbReference type="Proteomes" id="UP000095362">
    <property type="component" value="Unassembled WGS sequence"/>
</dbReference>
<evidence type="ECO:0000313" key="12">
    <source>
        <dbReference type="Proteomes" id="UP000284579"/>
    </source>
</evidence>
<dbReference type="AlphaFoldDB" id="A0A174EFJ1"/>
<reference evidence="8 9" key="1">
    <citation type="submission" date="2015-09" db="EMBL/GenBank/DDBJ databases">
        <authorList>
            <consortium name="Pathogen Informatics"/>
        </authorList>
    </citation>
    <scope>NUCLEOTIDE SEQUENCE [LARGE SCALE GENOMIC DNA]</scope>
    <source>
        <strain evidence="4 8">2789STDY5834866</strain>
        <strain evidence="3 9">2789STDY5834962</strain>
    </source>
</reference>
<dbReference type="InterPro" id="IPR053136">
    <property type="entry name" value="UTP_pyrophosphatase-like"/>
</dbReference>
<evidence type="ECO:0000313" key="8">
    <source>
        <dbReference type="Proteomes" id="UP000095362"/>
    </source>
</evidence>
<proteinExistence type="predicted"/>
<feature type="coiled-coil region" evidence="1">
    <location>
        <begin position="38"/>
        <end position="75"/>
    </location>
</feature>
<dbReference type="EMBL" id="QSOV01000001">
    <property type="protein sequence ID" value="RGJ26539.1"/>
    <property type="molecule type" value="Genomic_DNA"/>
</dbReference>
<evidence type="ECO:0000313" key="10">
    <source>
        <dbReference type="Proteomes" id="UP000260655"/>
    </source>
</evidence>
<dbReference type="GeneID" id="92824216"/>
<dbReference type="Proteomes" id="UP000284579">
    <property type="component" value="Unassembled WGS sequence"/>
</dbReference>
<dbReference type="PANTHER" id="PTHR30399">
    <property type="entry name" value="UNCHARACTERIZED PROTEIN YGJP"/>
    <property type="match status" value="1"/>
</dbReference>
<reference evidence="10 11" key="2">
    <citation type="submission" date="2018-08" db="EMBL/GenBank/DDBJ databases">
        <title>A genome reference for cultivated species of the human gut microbiota.</title>
        <authorList>
            <person name="Zou Y."/>
            <person name="Xue W."/>
            <person name="Luo G."/>
        </authorList>
    </citation>
    <scope>NUCLEOTIDE SEQUENCE [LARGE SCALE GENOMIC DNA]</scope>
    <source>
        <strain evidence="6 11">AF18-12LB</strain>
        <strain evidence="7 12">AM23-3</strain>
        <strain evidence="5 10">TM07-19</strain>
    </source>
</reference>
<gene>
    <name evidence="7" type="ORF">DW656_16135</name>
    <name evidence="6" type="ORF">DWX03_01870</name>
    <name evidence="5" type="ORF">DXD67_01905</name>
    <name evidence="4" type="ORF">ERS852481_01899</name>
    <name evidence="3" type="ORF">ERS852574_03032</name>
</gene>
<dbReference type="Proteomes" id="UP000260655">
    <property type="component" value="Unassembled WGS sequence"/>
</dbReference>
<organism evidence="4 8">
    <name type="scientific">Coprococcus comes</name>
    <dbReference type="NCBI Taxonomy" id="410072"/>
    <lineage>
        <taxon>Bacteria</taxon>
        <taxon>Bacillati</taxon>
        <taxon>Bacillota</taxon>
        <taxon>Clostridia</taxon>
        <taxon>Lachnospirales</taxon>
        <taxon>Lachnospiraceae</taxon>
        <taxon>Coprococcus</taxon>
    </lineage>
</organism>